<proteinExistence type="predicted"/>
<dbReference type="OrthoDB" id="10033535at2759"/>
<feature type="compositionally biased region" description="Low complexity" evidence="5">
    <location>
        <begin position="259"/>
        <end position="271"/>
    </location>
</feature>
<keyword evidence="8" id="KW-1185">Reference proteome</keyword>
<dbReference type="AlphaFoldDB" id="A0A075A5P3"/>
<sequence>MGQEARRCMVHTMRTFLVAYNVVFLHYKTEYEIQLTGIGLATVGFLMCTQYRGYTKSLGPDLSIIPMLLAVLGIMIIFASSLGILGALLSHSCLLVCYSGILLLLLLGEIALGCAAFTEQDEVEHKAEVGIVQIMAQYMRTNETRFGVDYVQRKFNCCGVTGYRDWQHVLGSTVVPESCCSDPEHCVRQYEDLPNGSVPPGVQTRPSRRGFEETAVSSLSLSSAAVRCNFWESSSAFCWPTDSEAPPAENFSTAHNRFRPSASGSSGRRSP</sequence>
<evidence type="ECO:0000256" key="3">
    <source>
        <dbReference type="ARBA" id="ARBA00022989"/>
    </source>
</evidence>
<comment type="subcellular location">
    <subcellularLocation>
        <location evidence="1">Membrane</location>
        <topology evidence="1">Multi-pass membrane protein</topology>
    </subcellularLocation>
</comment>
<evidence type="ECO:0000313" key="7">
    <source>
        <dbReference type="EMBL" id="KER30945.1"/>
    </source>
</evidence>
<evidence type="ECO:0000256" key="4">
    <source>
        <dbReference type="ARBA" id="ARBA00023136"/>
    </source>
</evidence>
<feature type="region of interest" description="Disordered" evidence="5">
    <location>
        <begin position="246"/>
        <end position="271"/>
    </location>
</feature>
<dbReference type="KEGG" id="ovi:T265_02755"/>
<name>A0A075A5P3_OPIVI</name>
<evidence type="ECO:0000313" key="8">
    <source>
        <dbReference type="Proteomes" id="UP000054324"/>
    </source>
</evidence>
<evidence type="ECO:0000256" key="5">
    <source>
        <dbReference type="SAM" id="MobiDB-lite"/>
    </source>
</evidence>
<dbReference type="STRING" id="6198.A0A075A5P3"/>
<protein>
    <submittedName>
        <fullName evidence="7">Uncharacterized protein</fullName>
    </submittedName>
</protein>
<organism evidence="7 8">
    <name type="scientific">Opisthorchis viverrini</name>
    <name type="common">Southeast Asian liver fluke</name>
    <dbReference type="NCBI Taxonomy" id="6198"/>
    <lineage>
        <taxon>Eukaryota</taxon>
        <taxon>Metazoa</taxon>
        <taxon>Spiralia</taxon>
        <taxon>Lophotrochozoa</taxon>
        <taxon>Platyhelminthes</taxon>
        <taxon>Trematoda</taxon>
        <taxon>Digenea</taxon>
        <taxon>Opisthorchiida</taxon>
        <taxon>Opisthorchiata</taxon>
        <taxon>Opisthorchiidae</taxon>
        <taxon>Opisthorchis</taxon>
    </lineage>
</organism>
<dbReference type="PANTHER" id="PTHR19282">
    <property type="entry name" value="TETRASPANIN"/>
    <property type="match status" value="1"/>
</dbReference>
<reference evidence="7 8" key="1">
    <citation type="submission" date="2013-11" db="EMBL/GenBank/DDBJ databases">
        <title>Opisthorchis viverrini - life in the bile duct.</title>
        <authorList>
            <person name="Young N.D."/>
            <person name="Nagarajan N."/>
            <person name="Lin S.J."/>
            <person name="Korhonen P.K."/>
            <person name="Jex A.R."/>
            <person name="Hall R.S."/>
            <person name="Safavi-Hemami H."/>
            <person name="Kaewkong W."/>
            <person name="Bertrand D."/>
            <person name="Gao S."/>
            <person name="Seet Q."/>
            <person name="Wongkham S."/>
            <person name="Teh B.T."/>
            <person name="Wongkham C."/>
            <person name="Intapan P.M."/>
            <person name="Maleewong W."/>
            <person name="Yang X."/>
            <person name="Hu M."/>
            <person name="Wang Z."/>
            <person name="Hofmann A."/>
            <person name="Sternberg P.W."/>
            <person name="Tan P."/>
            <person name="Wang J."/>
            <person name="Gasser R.B."/>
        </authorList>
    </citation>
    <scope>NUCLEOTIDE SEQUENCE [LARGE SCALE GENOMIC DNA]</scope>
</reference>
<dbReference type="GeneID" id="20316943"/>
<dbReference type="Gene3D" id="1.10.1450.10">
    <property type="entry name" value="Tetraspanin"/>
    <property type="match status" value="1"/>
</dbReference>
<evidence type="ECO:0000256" key="2">
    <source>
        <dbReference type="ARBA" id="ARBA00022692"/>
    </source>
</evidence>
<dbReference type="GO" id="GO:0005886">
    <property type="term" value="C:plasma membrane"/>
    <property type="evidence" value="ECO:0007669"/>
    <property type="project" value="TreeGrafter"/>
</dbReference>
<dbReference type="Proteomes" id="UP000054324">
    <property type="component" value="Unassembled WGS sequence"/>
</dbReference>
<gene>
    <name evidence="7" type="ORF">T265_02755</name>
</gene>
<dbReference type="InterPro" id="IPR008952">
    <property type="entry name" value="Tetraspanin_EC2_sf"/>
</dbReference>
<dbReference type="CDD" id="cd03127">
    <property type="entry name" value="tetraspanin_LEL"/>
    <property type="match status" value="1"/>
</dbReference>
<evidence type="ECO:0000256" key="6">
    <source>
        <dbReference type="SAM" id="Phobius"/>
    </source>
</evidence>
<feature type="transmembrane region" description="Helical" evidence="6">
    <location>
        <begin position="64"/>
        <end position="89"/>
    </location>
</feature>
<feature type="transmembrane region" description="Helical" evidence="6">
    <location>
        <begin position="33"/>
        <end position="52"/>
    </location>
</feature>
<dbReference type="RefSeq" id="XP_009165334.1">
    <property type="nucleotide sequence ID" value="XM_009167070.1"/>
</dbReference>
<dbReference type="SUPFAM" id="SSF48652">
    <property type="entry name" value="Tetraspanin"/>
    <property type="match status" value="1"/>
</dbReference>
<dbReference type="InterPro" id="IPR018499">
    <property type="entry name" value="Tetraspanin/Peripherin"/>
</dbReference>
<dbReference type="EMBL" id="KL596653">
    <property type="protein sequence ID" value="KER30945.1"/>
    <property type="molecule type" value="Genomic_DNA"/>
</dbReference>
<keyword evidence="3 6" id="KW-1133">Transmembrane helix</keyword>
<dbReference type="Pfam" id="PF00335">
    <property type="entry name" value="Tetraspanin"/>
    <property type="match status" value="1"/>
</dbReference>
<keyword evidence="2 6" id="KW-0812">Transmembrane</keyword>
<dbReference type="PANTHER" id="PTHR19282:SF544">
    <property type="entry name" value="TETRASPANIN"/>
    <property type="match status" value="1"/>
</dbReference>
<accession>A0A075A5P3</accession>
<dbReference type="PRINTS" id="PR00259">
    <property type="entry name" value="TMFOUR"/>
</dbReference>
<evidence type="ECO:0000256" key="1">
    <source>
        <dbReference type="ARBA" id="ARBA00004141"/>
    </source>
</evidence>
<dbReference type="CTD" id="20316943"/>
<keyword evidence="4 6" id="KW-0472">Membrane</keyword>
<feature type="transmembrane region" description="Helical" evidence="6">
    <location>
        <begin position="95"/>
        <end position="117"/>
    </location>
</feature>